<sequence length="140" mass="15947">MIVYLYPYIVSVRRYFHEGRDAVLGQNMFLGAILQNPLFAQNFGAIAMVICDTYSPTGSTTTVPKLVPSQYMEEADARYSTCRSPKLRAPRTRLAKHLPDPHPPGRFRVTGVLQNNAEFARVFQYPTDSYLNPSKKCLWE</sequence>
<comment type="caution">
    <text evidence="2">The sequence shown here is derived from an EMBL/GenBank/DDBJ whole genome shotgun (WGS) entry which is preliminary data.</text>
</comment>
<dbReference type="Pfam" id="PF01431">
    <property type="entry name" value="Peptidase_M13"/>
    <property type="match status" value="1"/>
</dbReference>
<dbReference type="VEuPathDB" id="FungiDB:H257_16711"/>
<gene>
    <name evidence="2" type="ORF">AaE_014417</name>
</gene>
<dbReference type="AlphaFoldDB" id="A0A6A4Z054"/>
<name>A0A6A4Z054_APHAT</name>
<dbReference type="InterPro" id="IPR000718">
    <property type="entry name" value="Peptidase_M13"/>
</dbReference>
<dbReference type="PROSITE" id="PS51885">
    <property type="entry name" value="NEPRILYSIN"/>
    <property type="match status" value="1"/>
</dbReference>
<reference evidence="2 3" key="1">
    <citation type="submission" date="2019-06" db="EMBL/GenBank/DDBJ databases">
        <title>Genomics analysis of Aphanomyces spp. identifies a new class of oomycete effector associated with host adaptation.</title>
        <authorList>
            <person name="Gaulin E."/>
        </authorList>
    </citation>
    <scope>NUCLEOTIDE SEQUENCE [LARGE SCALE GENOMIC DNA]</scope>
    <source>
        <strain evidence="2 3">E</strain>
    </source>
</reference>
<dbReference type="GO" id="GO:0006508">
    <property type="term" value="P:proteolysis"/>
    <property type="evidence" value="ECO:0007669"/>
    <property type="project" value="InterPro"/>
</dbReference>
<dbReference type="InterPro" id="IPR018497">
    <property type="entry name" value="Peptidase_M13_C"/>
</dbReference>
<dbReference type="InterPro" id="IPR024079">
    <property type="entry name" value="MetalloPept_cat_dom_sf"/>
</dbReference>
<dbReference type="Proteomes" id="UP000469452">
    <property type="component" value="Unassembled WGS sequence"/>
</dbReference>
<organism evidence="2 3">
    <name type="scientific">Aphanomyces astaci</name>
    <name type="common">Crayfish plague agent</name>
    <dbReference type="NCBI Taxonomy" id="112090"/>
    <lineage>
        <taxon>Eukaryota</taxon>
        <taxon>Sar</taxon>
        <taxon>Stramenopiles</taxon>
        <taxon>Oomycota</taxon>
        <taxon>Saprolegniomycetes</taxon>
        <taxon>Saprolegniales</taxon>
        <taxon>Verrucalvaceae</taxon>
        <taxon>Aphanomyces</taxon>
    </lineage>
</organism>
<dbReference type="SUPFAM" id="SSF55486">
    <property type="entry name" value="Metalloproteases ('zincins'), catalytic domain"/>
    <property type="match status" value="1"/>
</dbReference>
<evidence type="ECO:0000313" key="3">
    <source>
        <dbReference type="Proteomes" id="UP000469452"/>
    </source>
</evidence>
<dbReference type="EMBL" id="VJMI01020042">
    <property type="protein sequence ID" value="KAF0705660.1"/>
    <property type="molecule type" value="Genomic_DNA"/>
</dbReference>
<accession>A0A6A4Z054</accession>
<dbReference type="GO" id="GO:0004222">
    <property type="term" value="F:metalloendopeptidase activity"/>
    <property type="evidence" value="ECO:0007669"/>
    <property type="project" value="InterPro"/>
</dbReference>
<evidence type="ECO:0000259" key="1">
    <source>
        <dbReference type="Pfam" id="PF01431"/>
    </source>
</evidence>
<proteinExistence type="predicted"/>
<dbReference type="Gene3D" id="3.40.390.10">
    <property type="entry name" value="Collagenase (Catalytic Domain)"/>
    <property type="match status" value="1"/>
</dbReference>
<feature type="domain" description="Peptidase M13 C-terminal" evidence="1">
    <location>
        <begin position="90"/>
        <end position="137"/>
    </location>
</feature>
<protein>
    <recommendedName>
        <fullName evidence="1">Peptidase M13 C-terminal domain-containing protein</fullName>
    </recommendedName>
</protein>
<evidence type="ECO:0000313" key="2">
    <source>
        <dbReference type="EMBL" id="KAF0705660.1"/>
    </source>
</evidence>